<organism evidence="1 2">
    <name type="scientific">Bradyrhizobium vignae</name>
    <dbReference type="NCBI Taxonomy" id="1549949"/>
    <lineage>
        <taxon>Bacteria</taxon>
        <taxon>Pseudomonadati</taxon>
        <taxon>Pseudomonadota</taxon>
        <taxon>Alphaproteobacteria</taxon>
        <taxon>Hyphomicrobiales</taxon>
        <taxon>Nitrobacteraceae</taxon>
        <taxon>Bradyrhizobium</taxon>
    </lineage>
</organism>
<reference evidence="1 2" key="1">
    <citation type="submission" date="2018-03" db="EMBL/GenBank/DDBJ databases">
        <authorList>
            <person name="Gully D."/>
        </authorList>
    </citation>
    <scope>NUCLEOTIDE SEQUENCE [LARGE SCALE GENOMIC DNA]</scope>
    <source>
        <strain evidence="1">ORS3257</strain>
    </source>
</reference>
<proteinExistence type="predicted"/>
<dbReference type="Gene3D" id="3.40.50.300">
    <property type="entry name" value="P-loop containing nucleotide triphosphate hydrolases"/>
    <property type="match status" value="1"/>
</dbReference>
<dbReference type="Proteomes" id="UP000246085">
    <property type="component" value="Chromosome BRAD3257"/>
</dbReference>
<keyword evidence="1" id="KW-0808">Transferase</keyword>
<accession>A0A2U3Q936</accession>
<name>A0A2U3Q936_9BRAD</name>
<dbReference type="KEGG" id="bvz:BRAD3257_6999"/>
<dbReference type="PROSITE" id="PS00113">
    <property type="entry name" value="ADENYLATE_KINASE"/>
    <property type="match status" value="1"/>
</dbReference>
<dbReference type="EC" id="2.7.4.3" evidence="1"/>
<evidence type="ECO:0000313" key="2">
    <source>
        <dbReference type="Proteomes" id="UP000246085"/>
    </source>
</evidence>
<gene>
    <name evidence="1" type="ORF">BRAD3257_6999</name>
</gene>
<sequence>MIAERFAKPDSDRGFILDGFPRTVAQAESLDHLLKGHELSHVLELKLLDRILG</sequence>
<dbReference type="InterPro" id="IPR033690">
    <property type="entry name" value="Adenylat_kinase_CS"/>
</dbReference>
<dbReference type="InterPro" id="IPR027417">
    <property type="entry name" value="P-loop_NTPase"/>
</dbReference>
<dbReference type="AlphaFoldDB" id="A0A2U3Q936"/>
<evidence type="ECO:0000313" key="1">
    <source>
        <dbReference type="EMBL" id="SPP97849.1"/>
    </source>
</evidence>
<dbReference type="Pfam" id="PF00406">
    <property type="entry name" value="ADK"/>
    <property type="match status" value="1"/>
</dbReference>
<protein>
    <submittedName>
        <fullName evidence="1">Adenylate kinase</fullName>
        <ecNumber evidence="1">2.7.4.3</ecNumber>
    </submittedName>
</protein>
<dbReference type="GO" id="GO:0004017">
    <property type="term" value="F:AMP kinase activity"/>
    <property type="evidence" value="ECO:0007669"/>
    <property type="project" value="UniProtKB-EC"/>
</dbReference>
<dbReference type="EMBL" id="LS398110">
    <property type="protein sequence ID" value="SPP97849.1"/>
    <property type="molecule type" value="Genomic_DNA"/>
</dbReference>
<keyword evidence="1" id="KW-0418">Kinase</keyword>